<feature type="compositionally biased region" description="Basic and acidic residues" evidence="1">
    <location>
        <begin position="26"/>
        <end position="45"/>
    </location>
</feature>
<name>A0A392VFQ5_9FABA</name>
<evidence type="ECO:0000313" key="2">
    <source>
        <dbReference type="EMBL" id="MCI86717.1"/>
    </source>
</evidence>
<dbReference type="EMBL" id="LXQA011147849">
    <property type="protein sequence ID" value="MCI86717.1"/>
    <property type="molecule type" value="Genomic_DNA"/>
</dbReference>
<keyword evidence="3" id="KW-1185">Reference proteome</keyword>
<comment type="caution">
    <text evidence="2">The sequence shown here is derived from an EMBL/GenBank/DDBJ whole genome shotgun (WGS) entry which is preliminary data.</text>
</comment>
<protein>
    <submittedName>
        <fullName evidence="2">Uncharacterized protein</fullName>
    </submittedName>
</protein>
<evidence type="ECO:0000313" key="3">
    <source>
        <dbReference type="Proteomes" id="UP000265520"/>
    </source>
</evidence>
<accession>A0A392VFQ5</accession>
<feature type="non-terminal residue" evidence="2">
    <location>
        <position position="1"/>
    </location>
</feature>
<feature type="region of interest" description="Disordered" evidence="1">
    <location>
        <begin position="26"/>
        <end position="54"/>
    </location>
</feature>
<evidence type="ECO:0000256" key="1">
    <source>
        <dbReference type="SAM" id="MobiDB-lite"/>
    </source>
</evidence>
<dbReference type="AlphaFoldDB" id="A0A392VFQ5"/>
<reference evidence="2 3" key="1">
    <citation type="journal article" date="2018" name="Front. Plant Sci.">
        <title>Red Clover (Trifolium pratense) and Zigzag Clover (T. medium) - A Picture of Genomic Similarities and Differences.</title>
        <authorList>
            <person name="Dluhosova J."/>
            <person name="Istvanek J."/>
            <person name="Nedelnik J."/>
            <person name="Repkova J."/>
        </authorList>
    </citation>
    <scope>NUCLEOTIDE SEQUENCE [LARGE SCALE GENOMIC DNA]</scope>
    <source>
        <strain evidence="3">cv. 10/8</strain>
        <tissue evidence="2">Leaf</tissue>
    </source>
</reference>
<sequence>PPNEPPVESVEWRMKRGSVRWLMRKEGEGEGVRRRRREGGEKENEGMDLGVEGD</sequence>
<proteinExistence type="predicted"/>
<dbReference type="Proteomes" id="UP000265520">
    <property type="component" value="Unassembled WGS sequence"/>
</dbReference>
<organism evidence="2 3">
    <name type="scientific">Trifolium medium</name>
    <dbReference type="NCBI Taxonomy" id="97028"/>
    <lineage>
        <taxon>Eukaryota</taxon>
        <taxon>Viridiplantae</taxon>
        <taxon>Streptophyta</taxon>
        <taxon>Embryophyta</taxon>
        <taxon>Tracheophyta</taxon>
        <taxon>Spermatophyta</taxon>
        <taxon>Magnoliopsida</taxon>
        <taxon>eudicotyledons</taxon>
        <taxon>Gunneridae</taxon>
        <taxon>Pentapetalae</taxon>
        <taxon>rosids</taxon>
        <taxon>fabids</taxon>
        <taxon>Fabales</taxon>
        <taxon>Fabaceae</taxon>
        <taxon>Papilionoideae</taxon>
        <taxon>50 kb inversion clade</taxon>
        <taxon>NPAAA clade</taxon>
        <taxon>Hologalegina</taxon>
        <taxon>IRL clade</taxon>
        <taxon>Trifolieae</taxon>
        <taxon>Trifolium</taxon>
    </lineage>
</organism>